<dbReference type="VEuPathDB" id="TriTrypDB:TvY486_0304170"/>
<evidence type="ECO:0000256" key="1">
    <source>
        <dbReference type="SAM" id="Phobius"/>
    </source>
</evidence>
<feature type="transmembrane region" description="Helical" evidence="1">
    <location>
        <begin position="58"/>
        <end position="80"/>
    </location>
</feature>
<reference evidence="2" key="1">
    <citation type="journal article" date="2012" name="Proc. Natl. Acad. Sci. U.S.A.">
        <title>Antigenic diversity is generated by distinct evolutionary mechanisms in African trypanosome species.</title>
        <authorList>
            <person name="Jackson A.P."/>
            <person name="Berry A."/>
            <person name="Aslett M."/>
            <person name="Allison H.C."/>
            <person name="Burton P."/>
            <person name="Vavrova-Anderson J."/>
            <person name="Brown R."/>
            <person name="Browne H."/>
            <person name="Corton N."/>
            <person name="Hauser H."/>
            <person name="Gamble J."/>
            <person name="Gilderthorp R."/>
            <person name="Marcello L."/>
            <person name="McQuillan J."/>
            <person name="Otto T.D."/>
            <person name="Quail M.A."/>
            <person name="Sanders M.J."/>
            <person name="van Tonder A."/>
            <person name="Ginger M.L."/>
            <person name="Field M.C."/>
            <person name="Barry J.D."/>
            <person name="Hertz-Fowler C."/>
            <person name="Berriman M."/>
        </authorList>
    </citation>
    <scope>NUCLEOTIDE SEQUENCE</scope>
    <source>
        <strain evidence="2">Y486</strain>
    </source>
</reference>
<proteinExistence type="predicted"/>
<keyword evidence="1" id="KW-0472">Membrane</keyword>
<protein>
    <submittedName>
        <fullName evidence="2">Uncharacterized protein</fullName>
    </submittedName>
</protein>
<keyword evidence="1" id="KW-1133">Transmembrane helix</keyword>
<gene>
    <name evidence="2" type="ORF">TVY486_0304170</name>
</gene>
<organism evidence="2">
    <name type="scientific">Trypanosoma vivax (strain Y486)</name>
    <dbReference type="NCBI Taxonomy" id="1055687"/>
    <lineage>
        <taxon>Eukaryota</taxon>
        <taxon>Discoba</taxon>
        <taxon>Euglenozoa</taxon>
        <taxon>Kinetoplastea</taxon>
        <taxon>Metakinetoplastina</taxon>
        <taxon>Trypanosomatida</taxon>
        <taxon>Trypanosomatidae</taxon>
        <taxon>Trypanosoma</taxon>
        <taxon>Duttonella</taxon>
    </lineage>
</organism>
<dbReference type="AlphaFoldDB" id="G0TTG3"/>
<feature type="transmembrane region" description="Helical" evidence="1">
    <location>
        <begin position="29"/>
        <end position="51"/>
    </location>
</feature>
<dbReference type="EMBL" id="HE573019">
    <property type="protein sequence ID" value="CCC47244.1"/>
    <property type="molecule type" value="Genomic_DNA"/>
</dbReference>
<sequence length="99" mass="10934">MDVCSTSVCAHALPFHVYGFLSAPSLFSFLPLFLILASFTVLMAVFVLLCLSFVPKLIYLSLCMGPFAFLTVSFSSRLLVHIPTVYSHKPADTILRCLD</sequence>
<keyword evidence="1" id="KW-0812">Transmembrane</keyword>
<accession>G0TTG3</accession>
<evidence type="ECO:0000313" key="2">
    <source>
        <dbReference type="EMBL" id="CCC47244.1"/>
    </source>
</evidence>
<name>G0TTG3_TRYVY</name>